<keyword evidence="1" id="KW-0812">Transmembrane</keyword>
<gene>
    <name evidence="2" type="ordered locus">LFE_1676</name>
</gene>
<dbReference type="Proteomes" id="UP000007382">
    <property type="component" value="Chromosome"/>
</dbReference>
<feature type="transmembrane region" description="Helical" evidence="1">
    <location>
        <begin position="36"/>
        <end position="59"/>
    </location>
</feature>
<evidence type="ECO:0000313" key="2">
    <source>
        <dbReference type="EMBL" id="BAM07356.1"/>
    </source>
</evidence>
<dbReference type="GO" id="GO:0015628">
    <property type="term" value="P:protein secretion by the type II secretion system"/>
    <property type="evidence" value="ECO:0007669"/>
    <property type="project" value="InterPro"/>
</dbReference>
<protein>
    <recommendedName>
        <fullName evidence="4">General secretion pathway protein M</fullName>
    </recommendedName>
</protein>
<reference evidence="3" key="2">
    <citation type="submission" date="2012-03" db="EMBL/GenBank/DDBJ databases">
        <title>The complete genome sequence of the pioneer microbe on fresh volcanic deposit, Leptospirillum ferrooxidans strain C2-3.</title>
        <authorList>
            <person name="Fujimura R."/>
            <person name="Sato Y."/>
            <person name="Nishizawa T."/>
            <person name="Nanba K."/>
            <person name="Oshima K."/>
            <person name="Hattori M."/>
            <person name="Kamijo T."/>
            <person name="Ohta H."/>
        </authorList>
    </citation>
    <scope>NUCLEOTIDE SEQUENCE [LARGE SCALE GENOMIC DNA]</scope>
    <source>
        <strain evidence="3">C2-3</strain>
    </source>
</reference>
<organism evidence="2 3">
    <name type="scientific">Leptospirillum ferrooxidans (strain C2-3)</name>
    <dbReference type="NCBI Taxonomy" id="1162668"/>
    <lineage>
        <taxon>Bacteria</taxon>
        <taxon>Pseudomonadati</taxon>
        <taxon>Nitrospirota</taxon>
        <taxon>Nitrospiria</taxon>
        <taxon>Nitrospirales</taxon>
        <taxon>Nitrospiraceae</taxon>
        <taxon>Leptospirillum</taxon>
    </lineage>
</organism>
<dbReference type="STRING" id="1162668.LFE_1676"/>
<dbReference type="EMBL" id="AP012342">
    <property type="protein sequence ID" value="BAM07356.1"/>
    <property type="molecule type" value="Genomic_DNA"/>
</dbReference>
<keyword evidence="1" id="KW-1133">Transmembrane helix</keyword>
<dbReference type="OrthoDB" id="9814854at2"/>
<dbReference type="HOGENOM" id="CLU_1388737_0_0_0"/>
<dbReference type="AlphaFoldDB" id="I0IQ07"/>
<dbReference type="InterPro" id="IPR007690">
    <property type="entry name" value="T2SS_GspM"/>
</dbReference>
<dbReference type="KEGG" id="lfc:LFE_1676"/>
<evidence type="ECO:0000256" key="1">
    <source>
        <dbReference type="SAM" id="Phobius"/>
    </source>
</evidence>
<dbReference type="Pfam" id="PF04612">
    <property type="entry name" value="T2SSM"/>
    <property type="match status" value="1"/>
</dbReference>
<dbReference type="PATRIC" id="fig|1162668.3.peg.1995"/>
<evidence type="ECO:0008006" key="4">
    <source>
        <dbReference type="Google" id="ProtNLM"/>
    </source>
</evidence>
<evidence type="ECO:0000313" key="3">
    <source>
        <dbReference type="Proteomes" id="UP000007382"/>
    </source>
</evidence>
<sequence length="200" mass="22900">MTERYLSILSPIFAPIRKYSIPLRERWEKLTARERSLLAIMLSLLALYLISTLLTSLFLDPYEEALSDETALKEEVQKASQISSHLRQIQSSINERSHLLSSDNAGFSLISYLEQEARHSQISTSVSQMTPRNLPSEGGYPSVMVSLHLEKVDLAHVLIFIARIQRAPHLLRITHISLERRFDQHDLLDVRIDVQTIQPS</sequence>
<keyword evidence="3" id="KW-1185">Reference proteome</keyword>
<name>I0IQ07_LEPFC</name>
<proteinExistence type="predicted"/>
<dbReference type="RefSeq" id="WP_014449841.1">
    <property type="nucleotide sequence ID" value="NC_017094.1"/>
</dbReference>
<dbReference type="GO" id="GO:0015627">
    <property type="term" value="C:type II protein secretion system complex"/>
    <property type="evidence" value="ECO:0007669"/>
    <property type="project" value="InterPro"/>
</dbReference>
<reference evidence="2 3" key="1">
    <citation type="journal article" date="2012" name="J. Bacteriol.">
        <title>Complete Genome Sequence of Leptospirillum ferrooxidans Strain C2-3, Isolated from a Fresh Volcanic Ash Deposit on the Island of Miyake, Japan.</title>
        <authorList>
            <person name="Fujimura R."/>
            <person name="Sato Y."/>
            <person name="Nishizawa T."/>
            <person name="Oshima K."/>
            <person name="Kim S.-W."/>
            <person name="Hattori M."/>
            <person name="Kamijo T."/>
            <person name="Ohta H."/>
        </authorList>
    </citation>
    <scope>NUCLEOTIDE SEQUENCE [LARGE SCALE GENOMIC DNA]</scope>
    <source>
        <strain evidence="2 3">C2-3</strain>
    </source>
</reference>
<accession>I0IQ07</accession>
<keyword evidence="1" id="KW-0472">Membrane</keyword>